<organism evidence="2 3">
    <name type="scientific">Aeropyrum pernix</name>
    <dbReference type="NCBI Taxonomy" id="56636"/>
    <lineage>
        <taxon>Archaea</taxon>
        <taxon>Thermoproteota</taxon>
        <taxon>Thermoprotei</taxon>
        <taxon>Desulfurococcales</taxon>
        <taxon>Desulfurococcaceae</taxon>
        <taxon>Aeropyrum</taxon>
    </lineage>
</organism>
<evidence type="ECO:0000313" key="3">
    <source>
        <dbReference type="Proteomes" id="UP000291213"/>
    </source>
</evidence>
<evidence type="ECO:0000259" key="1">
    <source>
        <dbReference type="Pfam" id="PF01909"/>
    </source>
</evidence>
<name>A0A401HAN2_AERPX</name>
<dbReference type="SUPFAM" id="SSF81301">
    <property type="entry name" value="Nucleotidyltransferase"/>
    <property type="match status" value="1"/>
</dbReference>
<dbReference type="EMBL" id="BDMD01000068">
    <property type="protein sequence ID" value="GBF09430.1"/>
    <property type="molecule type" value="Genomic_DNA"/>
</dbReference>
<proteinExistence type="predicted"/>
<dbReference type="Proteomes" id="UP000291213">
    <property type="component" value="Unassembled WGS sequence"/>
</dbReference>
<dbReference type="InterPro" id="IPR043519">
    <property type="entry name" value="NT_sf"/>
</dbReference>
<dbReference type="Pfam" id="PF01909">
    <property type="entry name" value="NTP_transf_2"/>
    <property type="match status" value="1"/>
</dbReference>
<dbReference type="OrthoDB" id="40412at2157"/>
<evidence type="ECO:0000313" key="2">
    <source>
        <dbReference type="EMBL" id="GBF09430.1"/>
    </source>
</evidence>
<reference evidence="2 3" key="1">
    <citation type="submission" date="2017-02" db="EMBL/GenBank/DDBJ databases">
        <title>isolation and characterization of a novel temperate virus Aeropyrum globular virus 1 infecting hyperthermophilic archaeon Aeropyrum.</title>
        <authorList>
            <person name="Yumiya M."/>
            <person name="Yoshida T."/>
            <person name="Sako Y."/>
        </authorList>
    </citation>
    <scope>NUCLEOTIDE SEQUENCE [LARGE SCALE GENOMIC DNA]</scope>
    <source>
        <strain evidence="2 3">YK1-12-2013</strain>
    </source>
</reference>
<accession>A0A401HAN2</accession>
<protein>
    <submittedName>
        <fullName evidence="2">DNA polymerase beta domain containing protein</fullName>
    </submittedName>
</protein>
<comment type="caution">
    <text evidence="2">The sequence shown here is derived from an EMBL/GenBank/DDBJ whole genome shotgun (WGS) entry which is preliminary data.</text>
</comment>
<dbReference type="GO" id="GO:0016779">
    <property type="term" value="F:nucleotidyltransferase activity"/>
    <property type="evidence" value="ECO:0007669"/>
    <property type="project" value="InterPro"/>
</dbReference>
<sequence>MAEKRLKLLSEWRAVVAKAVEAIKMFYPDAGIYLFGGAAKDALTVMSYIDLAVVLDEAPGDRAGVYVAIWEILGKRRYTIILSPGYPHPR</sequence>
<dbReference type="RefSeq" id="WP_131160402.1">
    <property type="nucleotide sequence ID" value="NZ_BDMD01000068.1"/>
</dbReference>
<dbReference type="Gene3D" id="3.30.460.10">
    <property type="entry name" value="Beta Polymerase, domain 2"/>
    <property type="match status" value="1"/>
</dbReference>
<dbReference type="AlphaFoldDB" id="A0A401HAN2"/>
<gene>
    <name evidence="2" type="ORF">apy_11550</name>
</gene>
<dbReference type="InterPro" id="IPR002934">
    <property type="entry name" value="Polymerase_NTP_transf_dom"/>
</dbReference>
<feature type="domain" description="Polymerase nucleotidyl transferase" evidence="1">
    <location>
        <begin position="18"/>
        <end position="60"/>
    </location>
</feature>